<dbReference type="AlphaFoldDB" id="A0A6J8C6J1"/>
<dbReference type="EMBL" id="CACVKT020004897">
    <property type="protein sequence ID" value="CAC5392048.1"/>
    <property type="molecule type" value="Genomic_DNA"/>
</dbReference>
<evidence type="ECO:0000313" key="2">
    <source>
        <dbReference type="Proteomes" id="UP000507470"/>
    </source>
</evidence>
<gene>
    <name evidence="1" type="ORF">MCOR_27014</name>
</gene>
<evidence type="ECO:0000313" key="1">
    <source>
        <dbReference type="EMBL" id="CAC5392048.1"/>
    </source>
</evidence>
<accession>A0A6J8C6J1</accession>
<keyword evidence="2" id="KW-1185">Reference proteome</keyword>
<name>A0A6J8C6J1_MYTCO</name>
<reference evidence="1 2" key="1">
    <citation type="submission" date="2020-06" db="EMBL/GenBank/DDBJ databases">
        <authorList>
            <person name="Li R."/>
            <person name="Bekaert M."/>
        </authorList>
    </citation>
    <scope>NUCLEOTIDE SEQUENCE [LARGE SCALE GENOMIC DNA]</scope>
    <source>
        <strain evidence="2">wild</strain>
    </source>
</reference>
<protein>
    <submittedName>
        <fullName evidence="1">Uncharacterized protein</fullName>
    </submittedName>
</protein>
<sequence>MIDGKLECRICELEKEENKTFNVSCKFKVFEEDGKSMFSCSLCNQNYKLGDFGKKIQNVKFHASSRGYLANVYAVGTNEEIDSTINTMFDAIEMELGKGIFLLNRKNAHCKMHCRCCKIDINLACRGNPVQRAREHANSRDHKERQGKFQTNKTRDIASFFIKGNLNKEKTS</sequence>
<proteinExistence type="predicted"/>
<organism evidence="1 2">
    <name type="scientific">Mytilus coruscus</name>
    <name type="common">Sea mussel</name>
    <dbReference type="NCBI Taxonomy" id="42192"/>
    <lineage>
        <taxon>Eukaryota</taxon>
        <taxon>Metazoa</taxon>
        <taxon>Spiralia</taxon>
        <taxon>Lophotrochozoa</taxon>
        <taxon>Mollusca</taxon>
        <taxon>Bivalvia</taxon>
        <taxon>Autobranchia</taxon>
        <taxon>Pteriomorphia</taxon>
        <taxon>Mytilida</taxon>
        <taxon>Mytiloidea</taxon>
        <taxon>Mytilidae</taxon>
        <taxon>Mytilinae</taxon>
        <taxon>Mytilus</taxon>
    </lineage>
</organism>
<dbReference type="OrthoDB" id="6174368at2759"/>
<dbReference type="Proteomes" id="UP000507470">
    <property type="component" value="Unassembled WGS sequence"/>
</dbReference>